<feature type="region of interest" description="Disordered" evidence="1">
    <location>
        <begin position="1"/>
        <end position="20"/>
    </location>
</feature>
<dbReference type="EMBL" id="LXQA011385778">
    <property type="protein sequence ID" value="MCI95402.1"/>
    <property type="molecule type" value="Genomic_DNA"/>
</dbReference>
<accession>A0A392W6Q9</accession>
<feature type="compositionally biased region" description="Low complexity" evidence="1">
    <location>
        <begin position="42"/>
        <end position="67"/>
    </location>
</feature>
<feature type="compositionally biased region" description="Polar residues" evidence="1">
    <location>
        <begin position="7"/>
        <end position="16"/>
    </location>
</feature>
<evidence type="ECO:0000256" key="1">
    <source>
        <dbReference type="SAM" id="MobiDB-lite"/>
    </source>
</evidence>
<feature type="non-terminal residue" evidence="2">
    <location>
        <position position="1"/>
    </location>
</feature>
<keyword evidence="3" id="KW-1185">Reference proteome</keyword>
<feature type="region of interest" description="Disordered" evidence="1">
    <location>
        <begin position="33"/>
        <end position="67"/>
    </location>
</feature>
<name>A0A392W6Q9_9FABA</name>
<dbReference type="AlphaFoldDB" id="A0A392W6Q9"/>
<dbReference type="Proteomes" id="UP000265520">
    <property type="component" value="Unassembled WGS sequence"/>
</dbReference>
<proteinExistence type="predicted"/>
<reference evidence="2 3" key="1">
    <citation type="journal article" date="2018" name="Front. Plant Sci.">
        <title>Red Clover (Trifolium pratense) and Zigzag Clover (T. medium) - A Picture of Genomic Similarities and Differences.</title>
        <authorList>
            <person name="Dluhosova J."/>
            <person name="Istvanek J."/>
            <person name="Nedelnik J."/>
            <person name="Repkova J."/>
        </authorList>
    </citation>
    <scope>NUCLEOTIDE SEQUENCE [LARGE SCALE GENOMIC DNA]</scope>
    <source>
        <strain evidence="3">cv. 10/8</strain>
        <tissue evidence="2">Leaf</tissue>
    </source>
</reference>
<evidence type="ECO:0000313" key="3">
    <source>
        <dbReference type="Proteomes" id="UP000265520"/>
    </source>
</evidence>
<organism evidence="2 3">
    <name type="scientific">Trifolium medium</name>
    <dbReference type="NCBI Taxonomy" id="97028"/>
    <lineage>
        <taxon>Eukaryota</taxon>
        <taxon>Viridiplantae</taxon>
        <taxon>Streptophyta</taxon>
        <taxon>Embryophyta</taxon>
        <taxon>Tracheophyta</taxon>
        <taxon>Spermatophyta</taxon>
        <taxon>Magnoliopsida</taxon>
        <taxon>eudicotyledons</taxon>
        <taxon>Gunneridae</taxon>
        <taxon>Pentapetalae</taxon>
        <taxon>rosids</taxon>
        <taxon>fabids</taxon>
        <taxon>Fabales</taxon>
        <taxon>Fabaceae</taxon>
        <taxon>Papilionoideae</taxon>
        <taxon>50 kb inversion clade</taxon>
        <taxon>NPAAA clade</taxon>
        <taxon>Hologalegina</taxon>
        <taxon>IRL clade</taxon>
        <taxon>Trifolieae</taxon>
        <taxon>Trifolium</taxon>
    </lineage>
</organism>
<evidence type="ECO:0000313" key="2">
    <source>
        <dbReference type="EMBL" id="MCI95402.1"/>
    </source>
</evidence>
<comment type="caution">
    <text evidence="2">The sequence shown here is derived from an EMBL/GenBank/DDBJ whole genome shotgun (WGS) entry which is preliminary data.</text>
</comment>
<protein>
    <submittedName>
        <fullName evidence="2">Uncharacterized protein</fullName>
    </submittedName>
</protein>
<feature type="non-terminal residue" evidence="2">
    <location>
        <position position="67"/>
    </location>
</feature>
<sequence length="67" mass="7440">LPEPQTIHVSSSSSPDTAELDEEADMLKKGVAKYGETPNPEQNNLKFNQSQNNNNNLKLNQSQNNNN</sequence>